<feature type="region of interest" description="Disordered" evidence="1">
    <location>
        <begin position="1"/>
        <end position="23"/>
    </location>
</feature>
<feature type="compositionally biased region" description="Polar residues" evidence="1">
    <location>
        <begin position="1"/>
        <end position="11"/>
    </location>
</feature>
<dbReference type="EMBL" id="JAWZYT010000563">
    <property type="protein sequence ID" value="KAK4321695.1"/>
    <property type="molecule type" value="Genomic_DNA"/>
</dbReference>
<organism evidence="2 3">
    <name type="scientific">Petrolisthes manimaculis</name>
    <dbReference type="NCBI Taxonomy" id="1843537"/>
    <lineage>
        <taxon>Eukaryota</taxon>
        <taxon>Metazoa</taxon>
        <taxon>Ecdysozoa</taxon>
        <taxon>Arthropoda</taxon>
        <taxon>Crustacea</taxon>
        <taxon>Multicrustacea</taxon>
        <taxon>Malacostraca</taxon>
        <taxon>Eumalacostraca</taxon>
        <taxon>Eucarida</taxon>
        <taxon>Decapoda</taxon>
        <taxon>Pleocyemata</taxon>
        <taxon>Anomura</taxon>
        <taxon>Galatheoidea</taxon>
        <taxon>Porcellanidae</taxon>
        <taxon>Petrolisthes</taxon>
    </lineage>
</organism>
<evidence type="ECO:0000256" key="1">
    <source>
        <dbReference type="SAM" id="MobiDB-lite"/>
    </source>
</evidence>
<sequence length="91" mass="9173">MNKQCQIQVSMKLSGDTEPGTASQRNLTVQCGAESGAVHGDLSTCSLFQPATGSLGGLNPGPSPVSFRKDSGKSGRSSSSPNAHGLRSGPA</sequence>
<evidence type="ECO:0000313" key="2">
    <source>
        <dbReference type="EMBL" id="KAK4321695.1"/>
    </source>
</evidence>
<gene>
    <name evidence="2" type="ORF">Pmani_007527</name>
</gene>
<proteinExistence type="predicted"/>
<evidence type="ECO:0000313" key="3">
    <source>
        <dbReference type="Proteomes" id="UP001292094"/>
    </source>
</evidence>
<dbReference type="Proteomes" id="UP001292094">
    <property type="component" value="Unassembled WGS sequence"/>
</dbReference>
<name>A0AAE1UK19_9EUCA</name>
<accession>A0AAE1UK19</accession>
<feature type="region of interest" description="Disordered" evidence="1">
    <location>
        <begin position="52"/>
        <end position="91"/>
    </location>
</feature>
<comment type="caution">
    <text evidence="2">The sequence shown here is derived from an EMBL/GenBank/DDBJ whole genome shotgun (WGS) entry which is preliminary data.</text>
</comment>
<keyword evidence="3" id="KW-1185">Reference proteome</keyword>
<reference evidence="2" key="1">
    <citation type="submission" date="2023-11" db="EMBL/GenBank/DDBJ databases">
        <title>Genome assemblies of two species of porcelain crab, Petrolisthes cinctipes and Petrolisthes manimaculis (Anomura: Porcellanidae).</title>
        <authorList>
            <person name="Angst P."/>
        </authorList>
    </citation>
    <scope>NUCLEOTIDE SEQUENCE</scope>
    <source>
        <strain evidence="2">PB745_02</strain>
        <tissue evidence="2">Gill</tissue>
    </source>
</reference>
<protein>
    <submittedName>
        <fullName evidence="2">Uncharacterized protein</fullName>
    </submittedName>
</protein>
<dbReference type="AlphaFoldDB" id="A0AAE1UK19"/>